<dbReference type="Pfam" id="PF05991">
    <property type="entry name" value="NYN_YacP"/>
    <property type="match status" value="1"/>
</dbReference>
<evidence type="ECO:0000313" key="5">
    <source>
        <dbReference type="EMBL" id="MDM8196573.1"/>
    </source>
</evidence>
<dbReference type="PRINTS" id="PR01037">
    <property type="entry name" value="TCRTETOQM"/>
</dbReference>
<dbReference type="InterPro" id="IPR005225">
    <property type="entry name" value="Small_GTP-bd"/>
</dbReference>
<dbReference type="RefSeq" id="WP_289528078.1">
    <property type="nucleotide sequence ID" value="NZ_JAUDCK010000040.1"/>
</dbReference>
<dbReference type="InterPro" id="IPR035647">
    <property type="entry name" value="EFG_III/V"/>
</dbReference>
<dbReference type="InterPro" id="IPR014721">
    <property type="entry name" value="Ribsml_uS5_D2-typ_fold_subgr"/>
</dbReference>
<dbReference type="Gene3D" id="3.30.70.240">
    <property type="match status" value="1"/>
</dbReference>
<dbReference type="Gene3D" id="3.30.70.870">
    <property type="entry name" value="Elongation Factor G (Translational Gtpase), domain 3"/>
    <property type="match status" value="1"/>
</dbReference>
<keyword evidence="3" id="KW-0342">GTP-binding</keyword>
<organism evidence="5 6">
    <name type="scientific">Massilimicrobiota timonensis</name>
    <dbReference type="NCBI Taxonomy" id="1776392"/>
    <lineage>
        <taxon>Bacteria</taxon>
        <taxon>Bacillati</taxon>
        <taxon>Bacillota</taxon>
        <taxon>Erysipelotrichia</taxon>
        <taxon>Erysipelotrichales</taxon>
        <taxon>Erysipelotrichaceae</taxon>
        <taxon>Massilimicrobiota</taxon>
    </lineage>
</organism>
<sequence>MKKIVIGILAHVDAGKTTLSESMLYLSGQIRQLGRVDHQDTFLDYDKQERHRGITIFSKQAMFPWKDTQFVLIDTPGHVDFSAEMERTLHILDYAIIVVNGMDGIQSHSETIWHLLEHYHIPTFIFMNKMDQTTYSREYLFQELTEKYHENCLDFSMPVTQLYENLALVNETLLEEYMDHQVIDLGHIQECIMKRQIFPVFFGSALKNEGVGAFLDLLDTYTIEPTYKDSLDGFVYKVSHDEQGNRLTHIKITGGTLHVKEKIHDEKIDQIRLYEGPKYTLLQEAKAGDVVALKGLKSFLPGMTLTNQTFTQPVMMPYMTYRVVLSPHCDQHQMLKNLQTLAQEDPTLHVTYMSQTQDIYIQLMGEIQIEVLQNIIRERFHEEVSFDHGEILYKETLSEPVEGVGHFEPLRHYGEVHVLLEPLAQGSGLVYESQCTTDQLPLQYQRLIMTHCQEIEHPGVLTGASITDIKISLIAGKVHQKHTEGGDLREATYRAIRHGLKRGKSILLEPYYDIHIHIPKDALSRVLYDMEKRHTKVRIEEQIDSIDLYGEGPVACLQDYQQEVIALTKGKGRMICHMKGYFPCHNQEDIIKQKGYDSETDQAHPTGSVFCQHGAGFYVAWDEVEQYMHIPYQYTKNKNTHHAYHDAPQYQNEDEELDAIFQKTYGPIKRRLADDYYRQHQPQETSMSVKMKPECLLVDGYNVIHSWPELKDLASTNLGVARDRLIDILSNYQGYKQCLMIIVFDAYKVKQNLGSHEKHHNVYVVYTKEAQTADMYIERVTHQLASDYRVVVATSDALEQSIVIGRGARRMSSRELALEVKAVTEEHFHEFQRKQPQNHEFLLEDVKDYHK</sequence>
<dbReference type="NCBIfam" id="TIGR00231">
    <property type="entry name" value="small_GTP"/>
    <property type="match status" value="1"/>
</dbReference>
<evidence type="ECO:0000256" key="1">
    <source>
        <dbReference type="ARBA" id="ARBA00022741"/>
    </source>
</evidence>
<dbReference type="SUPFAM" id="SSF54211">
    <property type="entry name" value="Ribosomal protein S5 domain 2-like"/>
    <property type="match status" value="1"/>
</dbReference>
<dbReference type="InterPro" id="IPR000795">
    <property type="entry name" value="T_Tr_GTP-bd_dom"/>
</dbReference>
<dbReference type="PROSITE" id="PS51722">
    <property type="entry name" value="G_TR_2"/>
    <property type="match status" value="1"/>
</dbReference>
<dbReference type="Gene3D" id="3.40.50.300">
    <property type="entry name" value="P-loop containing nucleotide triphosphate hydrolases"/>
    <property type="match status" value="1"/>
</dbReference>
<proteinExistence type="predicted"/>
<protein>
    <submittedName>
        <fullName evidence="5">TetM/TetW/TetO/TetS family tetracycline resistance ribosomal protection protein</fullName>
    </submittedName>
</protein>
<dbReference type="InterPro" id="IPR000640">
    <property type="entry name" value="EFG_V-like"/>
</dbReference>
<dbReference type="InterPro" id="IPR005517">
    <property type="entry name" value="Transl_elong_EFG/EF2_IV"/>
</dbReference>
<dbReference type="Pfam" id="PF00009">
    <property type="entry name" value="GTP_EFTU"/>
    <property type="match status" value="1"/>
</dbReference>
<dbReference type="PANTHER" id="PTHR43261:SF1">
    <property type="entry name" value="RIBOSOME-RELEASING FACTOR 2, MITOCHONDRIAL"/>
    <property type="match status" value="1"/>
</dbReference>
<dbReference type="EMBL" id="JAUDCK010000040">
    <property type="protein sequence ID" value="MDM8196573.1"/>
    <property type="molecule type" value="Genomic_DNA"/>
</dbReference>
<dbReference type="SUPFAM" id="SSF52540">
    <property type="entry name" value="P-loop containing nucleoside triphosphate hydrolases"/>
    <property type="match status" value="1"/>
</dbReference>
<dbReference type="InterPro" id="IPR041095">
    <property type="entry name" value="EFG_II"/>
</dbReference>
<dbReference type="SUPFAM" id="SSF50447">
    <property type="entry name" value="Translation proteins"/>
    <property type="match status" value="1"/>
</dbReference>
<dbReference type="InterPro" id="IPR009000">
    <property type="entry name" value="Transl_B-barrel_sf"/>
</dbReference>
<dbReference type="PRINTS" id="PR00315">
    <property type="entry name" value="ELONGATNFCT"/>
</dbReference>
<gene>
    <name evidence="5" type="ORF">QUV98_09630</name>
</gene>
<dbReference type="Pfam" id="PF00679">
    <property type="entry name" value="EFG_C"/>
    <property type="match status" value="1"/>
</dbReference>
<dbReference type="InterPro" id="IPR010298">
    <property type="entry name" value="YacP-like"/>
</dbReference>
<dbReference type="PANTHER" id="PTHR43261">
    <property type="entry name" value="TRANSLATION ELONGATION FACTOR G-RELATED"/>
    <property type="match status" value="1"/>
</dbReference>
<dbReference type="PROSITE" id="PS00301">
    <property type="entry name" value="G_TR_1"/>
    <property type="match status" value="1"/>
</dbReference>
<evidence type="ECO:0000256" key="3">
    <source>
        <dbReference type="ARBA" id="ARBA00023134"/>
    </source>
</evidence>
<keyword evidence="2" id="KW-0648">Protein biosynthesis</keyword>
<evidence type="ECO:0000313" key="6">
    <source>
        <dbReference type="Proteomes" id="UP001529275"/>
    </source>
</evidence>
<dbReference type="SUPFAM" id="SSF54980">
    <property type="entry name" value="EF-G C-terminal domain-like"/>
    <property type="match status" value="2"/>
</dbReference>
<reference evidence="6" key="1">
    <citation type="submission" date="2023-06" db="EMBL/GenBank/DDBJ databases">
        <title>Identification and characterization of horizontal gene transfer across gut microbiota members of farm animals based on homology search.</title>
        <authorList>
            <person name="Zeman M."/>
            <person name="Kubasova T."/>
            <person name="Jahodarova E."/>
            <person name="Nykrynova M."/>
            <person name="Rychlik I."/>
        </authorList>
    </citation>
    <scope>NUCLEOTIDE SEQUENCE [LARGE SCALE GENOMIC DNA]</scope>
    <source>
        <strain evidence="6">ET341</strain>
    </source>
</reference>
<dbReference type="SMART" id="SM00889">
    <property type="entry name" value="EFG_IV"/>
    <property type="match status" value="1"/>
</dbReference>
<dbReference type="Pfam" id="PF14492">
    <property type="entry name" value="EFG_III"/>
    <property type="match status" value="1"/>
</dbReference>
<dbReference type="Gene3D" id="2.40.30.10">
    <property type="entry name" value="Translation factors"/>
    <property type="match status" value="1"/>
</dbReference>
<dbReference type="Gene3D" id="3.30.230.10">
    <property type="match status" value="1"/>
</dbReference>
<name>A0ABT7UKA8_9FIRM</name>
<comment type="caution">
    <text evidence="5">The sequence shown here is derived from an EMBL/GenBank/DDBJ whole genome shotgun (WGS) entry which is preliminary data.</text>
</comment>
<accession>A0ABT7UKA8</accession>
<keyword evidence="1" id="KW-0547">Nucleotide-binding</keyword>
<dbReference type="CDD" id="cd10912">
    <property type="entry name" value="PIN_YacP-like"/>
    <property type="match status" value="1"/>
</dbReference>
<evidence type="ECO:0000256" key="2">
    <source>
        <dbReference type="ARBA" id="ARBA00022917"/>
    </source>
</evidence>
<dbReference type="Pfam" id="PF03764">
    <property type="entry name" value="EFG_IV"/>
    <property type="match status" value="1"/>
</dbReference>
<feature type="domain" description="Tr-type G" evidence="4">
    <location>
        <begin position="1"/>
        <end position="226"/>
    </location>
</feature>
<evidence type="ECO:0000259" key="4">
    <source>
        <dbReference type="PROSITE" id="PS51722"/>
    </source>
</evidence>
<dbReference type="InterPro" id="IPR027417">
    <property type="entry name" value="P-loop_NTPase"/>
</dbReference>
<dbReference type="InterPro" id="IPR031157">
    <property type="entry name" value="G_TR_CS"/>
</dbReference>
<dbReference type="InterPro" id="IPR020568">
    <property type="entry name" value="Ribosomal_Su5_D2-typ_SF"/>
</dbReference>
<dbReference type="Proteomes" id="UP001529275">
    <property type="component" value="Unassembled WGS sequence"/>
</dbReference>
<keyword evidence="6" id="KW-1185">Reference proteome</keyword>